<comment type="caution">
    <text evidence="1">The sequence shown here is derived from an EMBL/GenBank/DDBJ whole genome shotgun (WGS) entry which is preliminary data.</text>
</comment>
<sequence>MSRRVAGGKLFSLVDQFNSNGNGNNVLANAVAAGSGLEYPGSVGNIEALNDAVNNVMMGLNGLQPNQANQLAGQLGSYLSAAAAASGIDANTKNGKKLIDFPKQWYKLLGEKLSGASEAAYTATVPLKESLMNTVKSFYSYIKPSRSQSASPFGDATNMIAAAAAAATSQDSLMTAAQNSLNAATGGQNKNNPKRRQSDSYTGYYYNNNINYPSKMIATPQQHYQQAY</sequence>
<dbReference type="EMBL" id="MUJZ01026966">
    <property type="protein sequence ID" value="OTF78641.1"/>
    <property type="molecule type" value="Genomic_DNA"/>
</dbReference>
<protein>
    <submittedName>
        <fullName evidence="1">Uncharacterized protein</fullName>
    </submittedName>
</protein>
<proteinExistence type="predicted"/>
<dbReference type="OrthoDB" id="10494617at2759"/>
<evidence type="ECO:0000313" key="2">
    <source>
        <dbReference type="Proteomes" id="UP000194236"/>
    </source>
</evidence>
<keyword evidence="2" id="KW-1185">Reference proteome</keyword>
<accession>A0A1Y3BCJ7</accession>
<evidence type="ECO:0000313" key="1">
    <source>
        <dbReference type="EMBL" id="OTF78641.1"/>
    </source>
</evidence>
<gene>
    <name evidence="1" type="ORF">BLA29_010423</name>
</gene>
<dbReference type="AlphaFoldDB" id="A0A1Y3BCJ7"/>
<dbReference type="Proteomes" id="UP000194236">
    <property type="component" value="Unassembled WGS sequence"/>
</dbReference>
<feature type="non-terminal residue" evidence="1">
    <location>
        <position position="228"/>
    </location>
</feature>
<organism evidence="1 2">
    <name type="scientific">Euroglyphus maynei</name>
    <name type="common">Mayne's house dust mite</name>
    <dbReference type="NCBI Taxonomy" id="6958"/>
    <lineage>
        <taxon>Eukaryota</taxon>
        <taxon>Metazoa</taxon>
        <taxon>Ecdysozoa</taxon>
        <taxon>Arthropoda</taxon>
        <taxon>Chelicerata</taxon>
        <taxon>Arachnida</taxon>
        <taxon>Acari</taxon>
        <taxon>Acariformes</taxon>
        <taxon>Sarcoptiformes</taxon>
        <taxon>Astigmata</taxon>
        <taxon>Psoroptidia</taxon>
        <taxon>Analgoidea</taxon>
        <taxon>Pyroglyphidae</taxon>
        <taxon>Pyroglyphinae</taxon>
        <taxon>Euroglyphus</taxon>
    </lineage>
</organism>
<reference evidence="1 2" key="1">
    <citation type="submission" date="2017-03" db="EMBL/GenBank/DDBJ databases">
        <title>Genome Survey of Euroglyphus maynei.</title>
        <authorList>
            <person name="Arlian L.G."/>
            <person name="Morgan M.S."/>
            <person name="Rider S.D."/>
        </authorList>
    </citation>
    <scope>NUCLEOTIDE SEQUENCE [LARGE SCALE GENOMIC DNA]</scope>
    <source>
        <strain evidence="1">Arlian Lab</strain>
        <tissue evidence="1">Whole body</tissue>
    </source>
</reference>
<name>A0A1Y3BCJ7_EURMA</name>